<dbReference type="Pfam" id="PF19290">
    <property type="entry name" value="PmbA_TldD_2nd"/>
    <property type="match status" value="1"/>
</dbReference>
<feature type="domain" description="Metalloprotease TldD/E C-terminal" evidence="4">
    <location>
        <begin position="232"/>
        <end position="447"/>
    </location>
</feature>
<comment type="similarity">
    <text evidence="1">Belongs to the peptidase U62 family.</text>
</comment>
<dbReference type="Gene3D" id="3.30.2290.10">
    <property type="entry name" value="PmbA/TldD superfamily"/>
    <property type="match status" value="1"/>
</dbReference>
<dbReference type="Pfam" id="PF19289">
    <property type="entry name" value="PmbA_TldD_3rd"/>
    <property type="match status" value="1"/>
</dbReference>
<dbReference type="Pfam" id="PF01523">
    <property type="entry name" value="PmbA_TldD_1st"/>
    <property type="match status" value="1"/>
</dbReference>
<feature type="domain" description="Metalloprotease TldD/E N-terminal" evidence="3">
    <location>
        <begin position="26"/>
        <end position="90"/>
    </location>
</feature>
<feature type="compositionally biased region" description="Polar residues" evidence="2">
    <location>
        <begin position="333"/>
        <end position="352"/>
    </location>
</feature>
<dbReference type="OrthoDB" id="9803618at2"/>
<dbReference type="AlphaFoldDB" id="A0A501PP82"/>
<dbReference type="InterPro" id="IPR035068">
    <property type="entry name" value="TldD/PmbA_N"/>
</dbReference>
<evidence type="ECO:0000256" key="1">
    <source>
        <dbReference type="ARBA" id="ARBA00005836"/>
    </source>
</evidence>
<feature type="domain" description="Metalloprotease TldD/E central" evidence="5">
    <location>
        <begin position="120"/>
        <end position="224"/>
    </location>
</feature>
<dbReference type="PANTHER" id="PTHR43421:SF1">
    <property type="entry name" value="METALLOPROTEASE PMBA"/>
    <property type="match status" value="1"/>
</dbReference>
<dbReference type="InterPro" id="IPR047657">
    <property type="entry name" value="PmbA"/>
</dbReference>
<evidence type="ECO:0000313" key="6">
    <source>
        <dbReference type="EMBL" id="TPD62065.1"/>
    </source>
</evidence>
<gene>
    <name evidence="6" type="ORF">FIV46_06835</name>
</gene>
<evidence type="ECO:0000259" key="3">
    <source>
        <dbReference type="Pfam" id="PF01523"/>
    </source>
</evidence>
<feature type="region of interest" description="Disordered" evidence="2">
    <location>
        <begin position="331"/>
        <end position="352"/>
    </location>
</feature>
<protein>
    <submittedName>
        <fullName evidence="6">TldD/PmbA family protein</fullName>
    </submittedName>
</protein>
<dbReference type="PANTHER" id="PTHR43421">
    <property type="entry name" value="METALLOPROTEASE PMBA"/>
    <property type="match status" value="1"/>
</dbReference>
<dbReference type="InterPro" id="IPR036059">
    <property type="entry name" value="TldD/PmbA_sf"/>
</dbReference>
<dbReference type="SUPFAM" id="SSF111283">
    <property type="entry name" value="Putative modulator of DNA gyrase, PmbA/TldD"/>
    <property type="match status" value="1"/>
</dbReference>
<evidence type="ECO:0000259" key="5">
    <source>
        <dbReference type="Pfam" id="PF19290"/>
    </source>
</evidence>
<keyword evidence="7" id="KW-1185">Reference proteome</keyword>
<dbReference type="InterPro" id="IPR002510">
    <property type="entry name" value="Metalloprtase-TldD/E_N"/>
</dbReference>
<dbReference type="InterPro" id="IPR045569">
    <property type="entry name" value="Metalloprtase-TldD/E_C"/>
</dbReference>
<evidence type="ECO:0000259" key="4">
    <source>
        <dbReference type="Pfam" id="PF19289"/>
    </source>
</evidence>
<dbReference type="GO" id="GO:0005829">
    <property type="term" value="C:cytosol"/>
    <property type="evidence" value="ECO:0007669"/>
    <property type="project" value="TreeGrafter"/>
</dbReference>
<organism evidence="6 7">
    <name type="scientific">Emcibacter nanhaiensis</name>
    <dbReference type="NCBI Taxonomy" id="1505037"/>
    <lineage>
        <taxon>Bacteria</taxon>
        <taxon>Pseudomonadati</taxon>
        <taxon>Pseudomonadota</taxon>
        <taxon>Alphaproteobacteria</taxon>
        <taxon>Emcibacterales</taxon>
        <taxon>Emcibacteraceae</taxon>
        <taxon>Emcibacter</taxon>
    </lineage>
</organism>
<evidence type="ECO:0000256" key="2">
    <source>
        <dbReference type="SAM" id="MobiDB-lite"/>
    </source>
</evidence>
<dbReference type="Proteomes" id="UP000319148">
    <property type="component" value="Unassembled WGS sequence"/>
</dbReference>
<comment type="caution">
    <text evidence="6">The sequence shown here is derived from an EMBL/GenBank/DDBJ whole genome shotgun (WGS) entry which is preliminary data.</text>
</comment>
<dbReference type="InterPro" id="IPR045570">
    <property type="entry name" value="Metalloprtase-TldD/E_cen_dom"/>
</dbReference>
<reference evidence="7" key="1">
    <citation type="submission" date="2019-06" db="EMBL/GenBank/DDBJ databases">
        <title>The complete genome of Emcibacter congregatus ZYLT.</title>
        <authorList>
            <person name="Zhao Z."/>
        </authorList>
    </citation>
    <scope>NUCLEOTIDE SEQUENCE [LARGE SCALE GENOMIC DNA]</scope>
    <source>
        <strain evidence="7">MCCC 1A06723</strain>
    </source>
</reference>
<dbReference type="GO" id="GO:0008237">
    <property type="term" value="F:metallopeptidase activity"/>
    <property type="evidence" value="ECO:0007669"/>
    <property type="project" value="InterPro"/>
</dbReference>
<dbReference type="EMBL" id="VFIY01000005">
    <property type="protein sequence ID" value="TPD62065.1"/>
    <property type="molecule type" value="Genomic_DNA"/>
</dbReference>
<accession>A0A501PP82</accession>
<sequence length="448" mass="48414">MPNSENNLNRLENLIKLAQKAGADQADAVFFASQSESVSWRLGKMEEVERSESNDLGLRVIIGKQQAIVSSSDLGEDNLKMLVDRAISMARNAPEDPWCGLADKTLLARDIPADLDLYDNTKVTTDLLKEKARETEELALQVDGITNSQGAGAGTSASSIALCNSDGFAQTYRASSFSLSVSVIAGSGTGMERDYSYSSKRHLEDLETPEKIAREATERALRRLNPRKVKTTQVPVVYDPRVSKTLVSHLASAINGQSIARGTSFLKESMDKQILPHGIRIVDDPHIFRGVSSRPFDGEGVANSKMDVVSDGVLRNWILDSASARQLGLKTNGHASRGTSSPPHPSSSNLYLEAGSQSPEELIADIKSGFYVTELIGMGVNGITGDYSRGASGFWIENGKITYPVNEITIAGNLKDMFLALTAASDLELKYGTDAPTLRIEKMILAGN</sequence>
<dbReference type="GO" id="GO:0006508">
    <property type="term" value="P:proteolysis"/>
    <property type="evidence" value="ECO:0007669"/>
    <property type="project" value="InterPro"/>
</dbReference>
<name>A0A501PP82_9PROT</name>
<evidence type="ECO:0000313" key="7">
    <source>
        <dbReference type="Proteomes" id="UP000319148"/>
    </source>
</evidence>
<proteinExistence type="inferred from homology"/>